<dbReference type="AlphaFoldDB" id="A0A7R9BVU0"/>
<reference evidence="3" key="1">
    <citation type="submission" date="2020-11" db="EMBL/GenBank/DDBJ databases">
        <authorList>
            <person name="Tran Van P."/>
        </authorList>
    </citation>
    <scope>NUCLEOTIDE SEQUENCE</scope>
</reference>
<dbReference type="Gene3D" id="1.20.920.20">
    <property type="match status" value="1"/>
</dbReference>
<evidence type="ECO:0000313" key="3">
    <source>
        <dbReference type="EMBL" id="CAD7281010.1"/>
    </source>
</evidence>
<evidence type="ECO:0000313" key="4">
    <source>
        <dbReference type="Proteomes" id="UP000678499"/>
    </source>
</evidence>
<proteinExistence type="predicted"/>
<feature type="region of interest" description="Disordered" evidence="2">
    <location>
        <begin position="217"/>
        <end position="238"/>
    </location>
</feature>
<protein>
    <submittedName>
        <fullName evidence="3">Uncharacterized protein</fullName>
    </submittedName>
</protein>
<keyword evidence="4" id="KW-1185">Reference proteome</keyword>
<organism evidence="3">
    <name type="scientific">Notodromas monacha</name>
    <dbReference type="NCBI Taxonomy" id="399045"/>
    <lineage>
        <taxon>Eukaryota</taxon>
        <taxon>Metazoa</taxon>
        <taxon>Ecdysozoa</taxon>
        <taxon>Arthropoda</taxon>
        <taxon>Crustacea</taxon>
        <taxon>Oligostraca</taxon>
        <taxon>Ostracoda</taxon>
        <taxon>Podocopa</taxon>
        <taxon>Podocopida</taxon>
        <taxon>Cypridocopina</taxon>
        <taxon>Cypridoidea</taxon>
        <taxon>Cyprididae</taxon>
        <taxon>Notodromas</taxon>
    </lineage>
</organism>
<feature type="coiled-coil region" evidence="1">
    <location>
        <begin position="111"/>
        <end position="173"/>
    </location>
</feature>
<feature type="compositionally biased region" description="Polar residues" evidence="2">
    <location>
        <begin position="223"/>
        <end position="238"/>
    </location>
</feature>
<keyword evidence="1" id="KW-0175">Coiled coil</keyword>
<evidence type="ECO:0000256" key="2">
    <source>
        <dbReference type="SAM" id="MobiDB-lite"/>
    </source>
</evidence>
<dbReference type="EMBL" id="CAJPEX010002557">
    <property type="protein sequence ID" value="CAG0921162.1"/>
    <property type="molecule type" value="Genomic_DNA"/>
</dbReference>
<dbReference type="EMBL" id="OA884594">
    <property type="protein sequence ID" value="CAD7281010.1"/>
    <property type="molecule type" value="Genomic_DNA"/>
</dbReference>
<evidence type="ECO:0000256" key="1">
    <source>
        <dbReference type="SAM" id="Coils"/>
    </source>
</evidence>
<name>A0A7R9BVU0_9CRUS</name>
<sequence length="238" mass="28678">MELSASVDVDQLDKMIRQLMKLKMEGEDHLCSLDKKMSVMDKQYRQRTMELQRHEKRLDEYTQTMHAMELSASVDVDQLDKMIRQLMKLKMEGEDHLCSLDKKMSVMDKQYRQRTMELQRHEKRLDEYTQTMHEREKDVERMTRRLEQLEEKLKEERERRAKLLEHRGALQRETENAFAVYKARTERIKYLRSRVSKISAEVEKFLCQGKDEMETVRRDSGLYENSTMNKTISPDSPF</sequence>
<dbReference type="Proteomes" id="UP000678499">
    <property type="component" value="Unassembled WGS sequence"/>
</dbReference>
<feature type="coiled-coil region" evidence="1">
    <location>
        <begin position="44"/>
        <end position="71"/>
    </location>
</feature>
<accession>A0A7R9BVU0</accession>
<gene>
    <name evidence="3" type="ORF">NMOB1V02_LOCUS8665</name>
</gene>